<dbReference type="Proteomes" id="UP000198287">
    <property type="component" value="Unassembled WGS sequence"/>
</dbReference>
<dbReference type="OMA" id="DIQKKNR"/>
<protein>
    <submittedName>
        <fullName evidence="2">Uncharacterized protein</fullName>
    </submittedName>
</protein>
<feature type="region of interest" description="Disordered" evidence="1">
    <location>
        <begin position="23"/>
        <end position="43"/>
    </location>
</feature>
<proteinExistence type="predicted"/>
<evidence type="ECO:0000313" key="2">
    <source>
        <dbReference type="EMBL" id="OXA58856.1"/>
    </source>
</evidence>
<gene>
    <name evidence="2" type="ORF">Fcan01_07814</name>
</gene>
<name>A0A226EQJ0_FOLCA</name>
<comment type="caution">
    <text evidence="2">The sequence shown here is derived from an EMBL/GenBank/DDBJ whole genome shotgun (WGS) entry which is preliminary data.</text>
</comment>
<feature type="region of interest" description="Disordered" evidence="1">
    <location>
        <begin position="76"/>
        <end position="111"/>
    </location>
</feature>
<dbReference type="InterPro" id="IPR019034">
    <property type="entry name" value="UPF0390"/>
</dbReference>
<dbReference type="EMBL" id="LNIX01000003">
    <property type="protein sequence ID" value="OXA58856.1"/>
    <property type="molecule type" value="Genomic_DNA"/>
</dbReference>
<organism evidence="2 3">
    <name type="scientific">Folsomia candida</name>
    <name type="common">Springtail</name>
    <dbReference type="NCBI Taxonomy" id="158441"/>
    <lineage>
        <taxon>Eukaryota</taxon>
        <taxon>Metazoa</taxon>
        <taxon>Ecdysozoa</taxon>
        <taxon>Arthropoda</taxon>
        <taxon>Hexapoda</taxon>
        <taxon>Collembola</taxon>
        <taxon>Entomobryomorpha</taxon>
        <taxon>Isotomoidea</taxon>
        <taxon>Isotomidae</taxon>
        <taxon>Proisotominae</taxon>
        <taxon>Folsomia</taxon>
    </lineage>
</organism>
<feature type="compositionally biased region" description="Basic residues" evidence="1">
    <location>
        <begin position="32"/>
        <end position="41"/>
    </location>
</feature>
<keyword evidence="3" id="KW-1185">Reference proteome</keyword>
<sequence>MPQGKLKVKAKIPVGAKVKQRTIAKAKDVQKRNRPAQRKKAANAVGAAITRAINENNETTVREKAVVDGKTLHILPSDDVLPAEKAGLGSAGGAKPSTSSKKNQKKSKNKK</sequence>
<accession>A0A226EQJ0</accession>
<dbReference type="AlphaFoldDB" id="A0A226EQJ0"/>
<dbReference type="OrthoDB" id="6261058at2759"/>
<evidence type="ECO:0000313" key="3">
    <source>
        <dbReference type="Proteomes" id="UP000198287"/>
    </source>
</evidence>
<reference evidence="2 3" key="1">
    <citation type="submission" date="2015-12" db="EMBL/GenBank/DDBJ databases">
        <title>The genome of Folsomia candida.</title>
        <authorList>
            <person name="Faddeeva A."/>
            <person name="Derks M.F."/>
            <person name="Anvar Y."/>
            <person name="Smit S."/>
            <person name="Van Straalen N."/>
            <person name="Roelofs D."/>
        </authorList>
    </citation>
    <scope>NUCLEOTIDE SEQUENCE [LARGE SCALE GENOMIC DNA]</scope>
    <source>
        <strain evidence="2 3">VU population</strain>
        <tissue evidence="2">Whole body</tissue>
    </source>
</reference>
<evidence type="ECO:0000256" key="1">
    <source>
        <dbReference type="SAM" id="MobiDB-lite"/>
    </source>
</evidence>
<dbReference type="Pfam" id="PF09495">
    <property type="entry name" value="DUF2462"/>
    <property type="match status" value="1"/>
</dbReference>
<feature type="compositionally biased region" description="Basic residues" evidence="1">
    <location>
        <begin position="102"/>
        <end position="111"/>
    </location>
</feature>